<feature type="transmembrane region" description="Helical" evidence="2">
    <location>
        <begin position="631"/>
        <end position="651"/>
    </location>
</feature>
<evidence type="ECO:0000259" key="3">
    <source>
        <dbReference type="PROSITE" id="PS50850"/>
    </source>
</evidence>
<feature type="transmembrane region" description="Helical" evidence="2">
    <location>
        <begin position="566"/>
        <end position="589"/>
    </location>
</feature>
<feature type="transmembrane region" description="Helical" evidence="2">
    <location>
        <begin position="395"/>
        <end position="413"/>
    </location>
</feature>
<dbReference type="Gene3D" id="1.20.1250.20">
    <property type="entry name" value="MFS general substrate transporter like domains"/>
    <property type="match status" value="2"/>
</dbReference>
<keyword evidence="5" id="KW-1185">Reference proteome</keyword>
<dbReference type="PANTHER" id="PTHR11360:SF251">
    <property type="entry name" value="MAJOR FACILITATOR SUPERFAMILY (MFS) PROFILE DOMAIN-CONTAINING PROTEIN"/>
    <property type="match status" value="1"/>
</dbReference>
<dbReference type="InterPro" id="IPR020846">
    <property type="entry name" value="MFS_dom"/>
</dbReference>
<feature type="transmembrane region" description="Helical" evidence="2">
    <location>
        <begin position="601"/>
        <end position="619"/>
    </location>
</feature>
<feature type="transmembrane region" description="Helical" evidence="2">
    <location>
        <begin position="454"/>
        <end position="474"/>
    </location>
</feature>
<dbReference type="InterPro" id="IPR036259">
    <property type="entry name" value="MFS_trans_sf"/>
</dbReference>
<comment type="caution">
    <text evidence="4">The sequence shown here is derived from an EMBL/GenBank/DDBJ whole genome shotgun (WGS) entry which is preliminary data.</text>
</comment>
<evidence type="ECO:0000313" key="4">
    <source>
        <dbReference type="EMBL" id="CAH3106049.1"/>
    </source>
</evidence>
<sequence length="718" mass="78661">MPENNKRNKEKTFLIQENVCACAGTNTEYQLPLFKSDTSSADGVSLGAMAKATSNDVGKDVSSSELLVNSSNTQQTAKNENNITRDWSDLHKKDPCFGQKISNVQIREGEDSDLDIVCVSKTTLHGGEERWKNINCKNFEEGPKAEKNSGMDVNTETCFKRDSSKQNVFLEFENQKMVITEQQVTQIETLKLTNTALNLDNELNTEEEEENSSCCINTQALLELTKSGISNTEKYGINSASDAACARNDSFLKARTTSINTPRTVEDNCEINPTLFDVPLMFPRQPNVGISLQKEPPGEKENKNEHCLADVTSYSTEIGKTSLNDKWKGKPSNSSVAATSNQQFHIVAKTHPDGGWGWVVCLGAFLAQFIVLGMQNTAGIVYTELVKELKSPRGATAWVGSLATGIMFFLGPLTTSLCERCGCRIVIICGVLICIAGLLLSSIVTTLFPFYFTYGLMFGTGTSLCYFPTIIVLSKYFKRRIAVVNGLVTAGSGVGTLVMGPSVQALFLRFGVAYTFRIVAGMFILVLLCGATFRPVPTKYSQHHDSPKGRGASRIFEWSIFKNKGYVIWVISLATFQLGYFVPFVHLVRHAEDLGVSPTDASFLIGYLSVASTAGRLFFGKMADLSCVNRIRMYQLGVFVIGICSFLVPLATGYVGLTAYAVTFGFFEACYVLLIPLVTSDIVGPHKMSYALGSAFTVMAFPMFLGPPIAGLYTFSYK</sequence>
<feature type="transmembrane region" description="Helical" evidence="2">
    <location>
        <begin position="481"/>
        <end position="500"/>
    </location>
</feature>
<feature type="transmembrane region" description="Helical" evidence="2">
    <location>
        <begin position="690"/>
        <end position="715"/>
    </location>
</feature>
<dbReference type="Pfam" id="PF07690">
    <property type="entry name" value="MFS_1"/>
    <property type="match status" value="1"/>
</dbReference>
<evidence type="ECO:0000256" key="2">
    <source>
        <dbReference type="SAM" id="Phobius"/>
    </source>
</evidence>
<organism evidence="4 5">
    <name type="scientific">Porites lobata</name>
    <dbReference type="NCBI Taxonomy" id="104759"/>
    <lineage>
        <taxon>Eukaryota</taxon>
        <taxon>Metazoa</taxon>
        <taxon>Cnidaria</taxon>
        <taxon>Anthozoa</taxon>
        <taxon>Hexacorallia</taxon>
        <taxon>Scleractinia</taxon>
        <taxon>Fungiina</taxon>
        <taxon>Poritidae</taxon>
        <taxon>Porites</taxon>
    </lineage>
</organism>
<feature type="transmembrane region" description="Helical" evidence="2">
    <location>
        <begin position="657"/>
        <end position="678"/>
    </location>
</feature>
<dbReference type="PANTHER" id="PTHR11360">
    <property type="entry name" value="MONOCARBOXYLATE TRANSPORTER"/>
    <property type="match status" value="1"/>
</dbReference>
<evidence type="ECO:0000313" key="5">
    <source>
        <dbReference type="Proteomes" id="UP001159405"/>
    </source>
</evidence>
<keyword evidence="2" id="KW-1133">Transmembrane helix</keyword>
<comment type="subcellular location">
    <subcellularLocation>
        <location evidence="1">Membrane</location>
        <topology evidence="1">Multi-pass membrane protein</topology>
    </subcellularLocation>
</comment>
<dbReference type="SUPFAM" id="SSF103473">
    <property type="entry name" value="MFS general substrate transporter"/>
    <property type="match status" value="1"/>
</dbReference>
<dbReference type="PROSITE" id="PS50850">
    <property type="entry name" value="MFS"/>
    <property type="match status" value="1"/>
</dbReference>
<gene>
    <name evidence="4" type="ORF">PLOB_00013620</name>
</gene>
<dbReference type="InterPro" id="IPR050327">
    <property type="entry name" value="Proton-linked_MCT"/>
</dbReference>
<protein>
    <recommendedName>
        <fullName evidence="3">Major facilitator superfamily (MFS) profile domain-containing protein</fullName>
    </recommendedName>
</protein>
<feature type="domain" description="Major facilitator superfamily (MFS) profile" evidence="3">
    <location>
        <begin position="565"/>
        <end position="718"/>
    </location>
</feature>
<dbReference type="EMBL" id="CALNXK010000018">
    <property type="protein sequence ID" value="CAH3106049.1"/>
    <property type="molecule type" value="Genomic_DNA"/>
</dbReference>
<feature type="transmembrane region" description="Helical" evidence="2">
    <location>
        <begin position="425"/>
        <end position="448"/>
    </location>
</feature>
<dbReference type="Proteomes" id="UP001159405">
    <property type="component" value="Unassembled WGS sequence"/>
</dbReference>
<name>A0ABN8NG40_9CNID</name>
<dbReference type="CDD" id="cd17352">
    <property type="entry name" value="MFS_MCT_SLC16"/>
    <property type="match status" value="1"/>
</dbReference>
<keyword evidence="2" id="KW-0812">Transmembrane</keyword>
<evidence type="ECO:0000256" key="1">
    <source>
        <dbReference type="ARBA" id="ARBA00004141"/>
    </source>
</evidence>
<feature type="transmembrane region" description="Helical" evidence="2">
    <location>
        <begin position="512"/>
        <end position="533"/>
    </location>
</feature>
<proteinExistence type="predicted"/>
<dbReference type="InterPro" id="IPR011701">
    <property type="entry name" value="MFS"/>
</dbReference>
<feature type="transmembrane region" description="Helical" evidence="2">
    <location>
        <begin position="355"/>
        <end position="375"/>
    </location>
</feature>
<reference evidence="4 5" key="1">
    <citation type="submission" date="2022-05" db="EMBL/GenBank/DDBJ databases">
        <authorList>
            <consortium name="Genoscope - CEA"/>
            <person name="William W."/>
        </authorList>
    </citation>
    <scope>NUCLEOTIDE SEQUENCE [LARGE SCALE GENOMIC DNA]</scope>
</reference>
<accession>A0ABN8NG40</accession>
<keyword evidence="2" id="KW-0472">Membrane</keyword>